<keyword evidence="8" id="KW-0479">Metal-binding</keyword>
<comment type="similarity">
    <text evidence="3">Belongs to the class-V pyridoxal-phosphate-dependent aminotransferase family. NifS/IscS subfamily.</text>
</comment>
<dbReference type="InterPro" id="IPR020578">
    <property type="entry name" value="Aminotrans_V_PyrdxlP_BS"/>
</dbReference>
<comment type="function">
    <text evidence="2">Catalyzes the removal of elemental sulfur atoms from cysteine to produce alanine. Seems to participate in the biosynthesis of the nitrogenase metalloclusters by providing the inorganic sulfur required for the Fe-S core formation.</text>
</comment>
<evidence type="ECO:0000259" key="14">
    <source>
        <dbReference type="Pfam" id="PF00266"/>
    </source>
</evidence>
<comment type="cofactor">
    <cofactor evidence="1 13">
        <name>pyridoxal 5'-phosphate</name>
        <dbReference type="ChEBI" id="CHEBI:597326"/>
    </cofactor>
</comment>
<dbReference type="Proteomes" id="UP000305654">
    <property type="component" value="Unassembled WGS sequence"/>
</dbReference>
<dbReference type="PANTHER" id="PTHR11601:SF34">
    <property type="entry name" value="CYSTEINE DESULFURASE"/>
    <property type="match status" value="1"/>
</dbReference>
<dbReference type="PROSITE" id="PS00595">
    <property type="entry name" value="AA_TRANSFER_CLASS_5"/>
    <property type="match status" value="1"/>
</dbReference>
<evidence type="ECO:0000256" key="1">
    <source>
        <dbReference type="ARBA" id="ARBA00001933"/>
    </source>
</evidence>
<dbReference type="InterPro" id="IPR015422">
    <property type="entry name" value="PyrdxlP-dep_Trfase_small"/>
</dbReference>
<dbReference type="PIRSF" id="PIRSF005572">
    <property type="entry name" value="NifS"/>
    <property type="match status" value="1"/>
</dbReference>
<dbReference type="GO" id="GO:0051537">
    <property type="term" value="F:2 iron, 2 sulfur cluster binding"/>
    <property type="evidence" value="ECO:0007669"/>
    <property type="project" value="UniProtKB-KW"/>
</dbReference>
<organism evidence="15 16">
    <name type="scientific">Lichenicoccus roseus</name>
    <dbReference type="NCBI Taxonomy" id="2683649"/>
    <lineage>
        <taxon>Bacteria</taxon>
        <taxon>Pseudomonadati</taxon>
        <taxon>Pseudomonadota</taxon>
        <taxon>Alphaproteobacteria</taxon>
        <taxon>Acetobacterales</taxon>
        <taxon>Acetobacteraceae</taxon>
        <taxon>Lichenicoccus</taxon>
    </lineage>
</organism>
<keyword evidence="9" id="KW-0663">Pyridoxal phosphate</keyword>
<evidence type="ECO:0000256" key="3">
    <source>
        <dbReference type="ARBA" id="ARBA00006490"/>
    </source>
</evidence>
<keyword evidence="15" id="KW-0032">Aminotransferase</keyword>
<dbReference type="InterPro" id="IPR016454">
    <property type="entry name" value="Cysteine_dSase"/>
</dbReference>
<gene>
    <name evidence="15" type="ORF">FE263_08115</name>
</gene>
<dbReference type="GO" id="GO:0031071">
    <property type="term" value="F:cysteine desulfurase activity"/>
    <property type="evidence" value="ECO:0007669"/>
    <property type="project" value="UniProtKB-EC"/>
</dbReference>
<dbReference type="InterPro" id="IPR015421">
    <property type="entry name" value="PyrdxlP-dep_Trfase_major"/>
</dbReference>
<evidence type="ECO:0000313" key="16">
    <source>
        <dbReference type="Proteomes" id="UP000305654"/>
    </source>
</evidence>
<evidence type="ECO:0000256" key="7">
    <source>
        <dbReference type="ARBA" id="ARBA00022714"/>
    </source>
</evidence>
<dbReference type="PANTHER" id="PTHR11601">
    <property type="entry name" value="CYSTEINE DESULFURYLASE FAMILY MEMBER"/>
    <property type="match status" value="1"/>
</dbReference>
<evidence type="ECO:0000256" key="13">
    <source>
        <dbReference type="RuleBase" id="RU004504"/>
    </source>
</evidence>
<dbReference type="OrthoDB" id="9808002at2"/>
<reference evidence="15 16" key="1">
    <citation type="submission" date="2019-05" db="EMBL/GenBank/DDBJ databases">
        <authorList>
            <person name="Pankratov T."/>
            <person name="Grouzdev D."/>
        </authorList>
    </citation>
    <scope>NUCLEOTIDE SEQUENCE [LARGE SCALE GENOMIC DNA]</scope>
    <source>
        <strain evidence="15 16">KEBCLARHB70R</strain>
    </source>
</reference>
<dbReference type="SUPFAM" id="SSF53383">
    <property type="entry name" value="PLP-dependent transferases"/>
    <property type="match status" value="1"/>
</dbReference>
<evidence type="ECO:0000256" key="9">
    <source>
        <dbReference type="ARBA" id="ARBA00022898"/>
    </source>
</evidence>
<evidence type="ECO:0000256" key="5">
    <source>
        <dbReference type="ARBA" id="ARBA00013558"/>
    </source>
</evidence>
<dbReference type="AlphaFoldDB" id="A0A5R9J975"/>
<evidence type="ECO:0000256" key="8">
    <source>
        <dbReference type="ARBA" id="ARBA00022723"/>
    </source>
</evidence>
<dbReference type="FunFam" id="3.40.640.10:FF:000003">
    <property type="entry name" value="Cysteine desulfurase IscS"/>
    <property type="match status" value="1"/>
</dbReference>
<evidence type="ECO:0000313" key="15">
    <source>
        <dbReference type="EMBL" id="TLU73353.1"/>
    </source>
</evidence>
<evidence type="ECO:0000256" key="2">
    <source>
        <dbReference type="ARBA" id="ARBA00003120"/>
    </source>
</evidence>
<dbReference type="Pfam" id="PF00266">
    <property type="entry name" value="Aminotran_5"/>
    <property type="match status" value="1"/>
</dbReference>
<comment type="caution">
    <text evidence="15">The sequence shown here is derived from an EMBL/GenBank/DDBJ whole genome shotgun (WGS) entry which is preliminary data.</text>
</comment>
<evidence type="ECO:0000256" key="6">
    <source>
        <dbReference type="ARBA" id="ARBA00022679"/>
    </source>
</evidence>
<feature type="domain" description="Aminotransferase class V" evidence="14">
    <location>
        <begin position="8"/>
        <end position="372"/>
    </location>
</feature>
<dbReference type="EMBL" id="VCDI01000002">
    <property type="protein sequence ID" value="TLU73353.1"/>
    <property type="molecule type" value="Genomic_DNA"/>
</dbReference>
<protein>
    <recommendedName>
        <fullName evidence="5">Cysteine desulfurase</fullName>
        <ecNumber evidence="4">2.8.1.7</ecNumber>
    </recommendedName>
</protein>
<sequence length="397" mass="41896">MTSPAPTIYLDNQATTACDPRVVEAMLPFFGVRFGNAHSAEHAMGLDADTACEEARAAIARLVGADPRALVLTSGATESNNLAIKGAVRHRRAFGDTRRRVITLATEHPCVLQSVRDLGHEGFEPVVLPVGYDGLLDPACLRDALRTPTLLVSIMAVNNETGVIQDLAGLAPLVREAGALLHSDLAQAAGKIDIDVAALDLDLASLSAHKLYGPKGIGALYVRRRPRVRLQPLFSGGGQERGVRSGTLAVPLVVGFGVAAAVAMDGMAAEAIRLRTMRDRLLQHLQAGIPELAVNGSLRHRVAGNLNLRFPGVRAQAIIEHAPELCLSTGSACSSAAVEPSAVLQAMGLTRGEAAESLRLAIGRFTSPADLEQASAILLRAHDQAHDLARAMPHCLR</sequence>
<evidence type="ECO:0000256" key="4">
    <source>
        <dbReference type="ARBA" id="ARBA00012239"/>
    </source>
</evidence>
<evidence type="ECO:0000256" key="11">
    <source>
        <dbReference type="ARBA" id="ARBA00023014"/>
    </source>
</evidence>
<dbReference type="InterPro" id="IPR000192">
    <property type="entry name" value="Aminotrans_V_dom"/>
</dbReference>
<dbReference type="RefSeq" id="WP_138325433.1">
    <property type="nucleotide sequence ID" value="NZ_VCDI01000002.1"/>
</dbReference>
<dbReference type="Gene3D" id="3.90.1150.10">
    <property type="entry name" value="Aspartate Aminotransferase, domain 1"/>
    <property type="match status" value="1"/>
</dbReference>
<dbReference type="GO" id="GO:0046872">
    <property type="term" value="F:metal ion binding"/>
    <property type="evidence" value="ECO:0007669"/>
    <property type="project" value="UniProtKB-KW"/>
</dbReference>
<keyword evidence="10" id="KW-0408">Iron</keyword>
<keyword evidence="11" id="KW-0411">Iron-sulfur</keyword>
<keyword evidence="6 15" id="KW-0808">Transferase</keyword>
<dbReference type="Gene3D" id="3.40.640.10">
    <property type="entry name" value="Type I PLP-dependent aspartate aminotransferase-like (Major domain)"/>
    <property type="match status" value="1"/>
</dbReference>
<keyword evidence="7" id="KW-0001">2Fe-2S</keyword>
<dbReference type="InterPro" id="IPR015424">
    <property type="entry name" value="PyrdxlP-dep_Trfase"/>
</dbReference>
<dbReference type="EC" id="2.8.1.7" evidence="4"/>
<name>A0A5R9J975_9PROT</name>
<accession>A0A5R9J975</accession>
<evidence type="ECO:0000256" key="12">
    <source>
        <dbReference type="ARBA" id="ARBA00050776"/>
    </source>
</evidence>
<proteinExistence type="inferred from homology"/>
<comment type="catalytic activity">
    <reaction evidence="12">
        <text>(sulfur carrier)-H + L-cysteine = (sulfur carrier)-SH + L-alanine</text>
        <dbReference type="Rhea" id="RHEA:43892"/>
        <dbReference type="Rhea" id="RHEA-COMP:14737"/>
        <dbReference type="Rhea" id="RHEA-COMP:14739"/>
        <dbReference type="ChEBI" id="CHEBI:29917"/>
        <dbReference type="ChEBI" id="CHEBI:35235"/>
        <dbReference type="ChEBI" id="CHEBI:57972"/>
        <dbReference type="ChEBI" id="CHEBI:64428"/>
        <dbReference type="EC" id="2.8.1.7"/>
    </reaction>
</comment>
<evidence type="ECO:0000256" key="10">
    <source>
        <dbReference type="ARBA" id="ARBA00023004"/>
    </source>
</evidence>
<keyword evidence="16" id="KW-1185">Reference proteome</keyword>
<dbReference type="GO" id="GO:0008483">
    <property type="term" value="F:transaminase activity"/>
    <property type="evidence" value="ECO:0007669"/>
    <property type="project" value="UniProtKB-KW"/>
</dbReference>